<accession>A0A3N0V5R5</accession>
<keyword evidence="3" id="KW-1185">Reference proteome</keyword>
<comment type="caution">
    <text evidence="2">The sequence shown here is derived from an EMBL/GenBank/DDBJ whole genome shotgun (WGS) entry which is preliminary data.</text>
</comment>
<proteinExistence type="predicted"/>
<dbReference type="SUPFAM" id="SSF56281">
    <property type="entry name" value="Metallo-hydrolase/oxidoreductase"/>
    <property type="match status" value="1"/>
</dbReference>
<dbReference type="InterPro" id="IPR000396">
    <property type="entry name" value="Pdiesterase2"/>
</dbReference>
<evidence type="ECO:0000313" key="3">
    <source>
        <dbReference type="Proteomes" id="UP000282106"/>
    </source>
</evidence>
<dbReference type="PRINTS" id="PR00388">
    <property type="entry name" value="PDIESTERASE2"/>
</dbReference>
<dbReference type="Gene3D" id="3.60.15.10">
    <property type="entry name" value="Ribonuclease Z/Hydroxyacylglutathione hydrolase-like"/>
    <property type="match status" value="1"/>
</dbReference>
<protein>
    <submittedName>
        <fullName evidence="2">3',5'-cyclic-nucleotide phosphodiesterase</fullName>
    </submittedName>
</protein>
<dbReference type="CDD" id="cd07735">
    <property type="entry name" value="class_II_PDE_MBL-fold"/>
    <property type="match status" value="1"/>
</dbReference>
<feature type="domain" description="Metallo-beta-lactamase" evidence="1">
    <location>
        <begin position="19"/>
        <end position="191"/>
    </location>
</feature>
<dbReference type="InParanoid" id="A0A3N0V5R5"/>
<dbReference type="PANTHER" id="PTHR28283:SF1">
    <property type="entry name" value="3',5'-CYCLIC-NUCLEOTIDE PHOSPHODIESTERASE 1"/>
    <property type="match status" value="1"/>
</dbReference>
<dbReference type="SMART" id="SM00849">
    <property type="entry name" value="Lactamase_B"/>
    <property type="match status" value="1"/>
</dbReference>
<dbReference type="InterPro" id="IPR036866">
    <property type="entry name" value="RibonucZ/Hydroxyglut_hydro"/>
</dbReference>
<dbReference type="Pfam" id="PF12706">
    <property type="entry name" value="Lactamase_B_2"/>
    <property type="match status" value="1"/>
</dbReference>
<dbReference type="PANTHER" id="PTHR28283">
    <property type="entry name" value="3',5'-CYCLIC-NUCLEOTIDE PHOSPHODIESTERASE 1"/>
    <property type="match status" value="1"/>
</dbReference>
<dbReference type="InterPro" id="IPR001279">
    <property type="entry name" value="Metallo-B-lactamas"/>
</dbReference>
<dbReference type="GO" id="GO:0006198">
    <property type="term" value="P:cAMP catabolic process"/>
    <property type="evidence" value="ECO:0007669"/>
    <property type="project" value="InterPro"/>
</dbReference>
<organism evidence="2 3">
    <name type="scientific">Stagnimonas aquatica</name>
    <dbReference type="NCBI Taxonomy" id="2689987"/>
    <lineage>
        <taxon>Bacteria</taxon>
        <taxon>Pseudomonadati</taxon>
        <taxon>Pseudomonadota</taxon>
        <taxon>Gammaproteobacteria</taxon>
        <taxon>Nevskiales</taxon>
        <taxon>Nevskiaceae</taxon>
        <taxon>Stagnimonas</taxon>
    </lineage>
</organism>
<dbReference type="GO" id="GO:1902660">
    <property type="term" value="P:negative regulation of glucose mediated signaling pathway"/>
    <property type="evidence" value="ECO:0007669"/>
    <property type="project" value="TreeGrafter"/>
</dbReference>
<evidence type="ECO:0000313" key="2">
    <source>
        <dbReference type="EMBL" id="ROH87914.1"/>
    </source>
</evidence>
<dbReference type="AlphaFoldDB" id="A0A3N0V5R5"/>
<dbReference type="Proteomes" id="UP000282106">
    <property type="component" value="Unassembled WGS sequence"/>
</dbReference>
<sequence length="257" mass="28577">MPMRIKILGCSGGVGPSLRTTSLLIDDEILIDAGTGVGDLALSQMRRIRHVVLSHAHLDHVCGLAFMADNLFDLIDSPIRVHASEATLSAIRDHIFNWKIWPDFSQLPNPEQPLLRWEPLPVGQRLDLGEQRVLHSFEVLHTVPAVGLAVQSPTGVFAFSGDTWACDSLWDALNALPRLDLLMIEIAFPDEQEELGAASKHFTPSLLARELGKLRHRPQLLLTHHKPGTEALIQRQCAALLVGWNYHHLESGEIFML</sequence>
<gene>
    <name evidence="2" type="ORF">ED208_14095</name>
</gene>
<dbReference type="GO" id="GO:0004115">
    <property type="term" value="F:3',5'-cyclic-AMP phosphodiesterase activity"/>
    <property type="evidence" value="ECO:0007669"/>
    <property type="project" value="InterPro"/>
</dbReference>
<name>A0A3N0V5R5_9GAMM</name>
<reference evidence="2 3" key="1">
    <citation type="submission" date="2018-10" db="EMBL/GenBank/DDBJ databases">
        <authorList>
            <person name="Chen W.-M."/>
        </authorList>
    </citation>
    <scope>NUCLEOTIDE SEQUENCE [LARGE SCALE GENOMIC DNA]</scope>
    <source>
        <strain evidence="2 3">THS-13</strain>
    </source>
</reference>
<dbReference type="GO" id="GO:0047555">
    <property type="term" value="F:3',5'-cyclic-GMP phosphodiesterase activity"/>
    <property type="evidence" value="ECO:0007669"/>
    <property type="project" value="TreeGrafter"/>
</dbReference>
<dbReference type="EMBL" id="RJVO01000007">
    <property type="protein sequence ID" value="ROH87914.1"/>
    <property type="molecule type" value="Genomic_DNA"/>
</dbReference>
<evidence type="ECO:0000259" key="1">
    <source>
        <dbReference type="SMART" id="SM00849"/>
    </source>
</evidence>